<sequence>MSEKQALIEALKKYQATVGKASPSNEGVEKTSSDGLVSEQRNEERPLKMVVINGVEIKVKTYGVKTLAQKKKEIRLREQEELLGKVEKVAIFAEKGKGEEKTFEEHYEEFEKEINELIPLEDKAIRPATKRKIMMKKKALREKFANGQVEKLKRKPKKDEEEVSEESESEEHSPILKFANNL</sequence>
<evidence type="ECO:0000313" key="5">
    <source>
        <dbReference type="Proteomes" id="UP000321947"/>
    </source>
</evidence>
<dbReference type="AlphaFoldDB" id="A0A5D3C2J1"/>
<evidence type="ECO:0000313" key="4">
    <source>
        <dbReference type="Proteomes" id="UP000321393"/>
    </source>
</evidence>
<organism evidence="3 5">
    <name type="scientific">Cucumis melo var. makuwa</name>
    <name type="common">Oriental melon</name>
    <dbReference type="NCBI Taxonomy" id="1194695"/>
    <lineage>
        <taxon>Eukaryota</taxon>
        <taxon>Viridiplantae</taxon>
        <taxon>Streptophyta</taxon>
        <taxon>Embryophyta</taxon>
        <taxon>Tracheophyta</taxon>
        <taxon>Spermatophyta</taxon>
        <taxon>Magnoliopsida</taxon>
        <taxon>eudicotyledons</taxon>
        <taxon>Gunneridae</taxon>
        <taxon>Pentapetalae</taxon>
        <taxon>rosids</taxon>
        <taxon>fabids</taxon>
        <taxon>Cucurbitales</taxon>
        <taxon>Cucurbitaceae</taxon>
        <taxon>Benincaseae</taxon>
        <taxon>Cucumis</taxon>
    </lineage>
</organism>
<proteinExistence type="predicted"/>
<gene>
    <name evidence="3" type="ORF">E5676_scaffold572G00380</name>
    <name evidence="2" type="ORF">E6C27_scaffold25G00440</name>
</gene>
<dbReference type="Proteomes" id="UP000321393">
    <property type="component" value="Unassembled WGS sequence"/>
</dbReference>
<evidence type="ECO:0000313" key="3">
    <source>
        <dbReference type="EMBL" id="TYK06141.1"/>
    </source>
</evidence>
<accession>A0A5D3C2J1</accession>
<feature type="region of interest" description="Disordered" evidence="1">
    <location>
        <begin position="17"/>
        <end position="42"/>
    </location>
</feature>
<evidence type="ECO:0000313" key="2">
    <source>
        <dbReference type="EMBL" id="KAA0066500.1"/>
    </source>
</evidence>
<dbReference type="EMBL" id="SSTD01013635">
    <property type="protein sequence ID" value="TYK06141.1"/>
    <property type="molecule type" value="Genomic_DNA"/>
</dbReference>
<feature type="region of interest" description="Disordered" evidence="1">
    <location>
        <begin position="144"/>
        <end position="182"/>
    </location>
</feature>
<comment type="caution">
    <text evidence="3">The sequence shown here is derived from an EMBL/GenBank/DDBJ whole genome shotgun (WGS) entry which is preliminary data.</text>
</comment>
<evidence type="ECO:0000256" key="1">
    <source>
        <dbReference type="SAM" id="MobiDB-lite"/>
    </source>
</evidence>
<dbReference type="Proteomes" id="UP000321947">
    <property type="component" value="Unassembled WGS sequence"/>
</dbReference>
<protein>
    <submittedName>
        <fullName evidence="3">Protein MNN4-like</fullName>
    </submittedName>
</protein>
<name>A0A5D3C2J1_CUCMM</name>
<reference evidence="4 5" key="1">
    <citation type="submission" date="2019-08" db="EMBL/GenBank/DDBJ databases">
        <title>Draft genome sequences of two oriental melons (Cucumis melo L. var makuwa).</title>
        <authorList>
            <person name="Kwon S.-Y."/>
        </authorList>
    </citation>
    <scope>NUCLEOTIDE SEQUENCE [LARGE SCALE GENOMIC DNA]</scope>
    <source>
        <strain evidence="5">cv. Chang Bougi</strain>
        <strain evidence="4">cv. SW 3</strain>
        <tissue evidence="3">Leaf</tissue>
    </source>
</reference>
<dbReference type="EMBL" id="SSTE01000887">
    <property type="protein sequence ID" value="KAA0066500.1"/>
    <property type="molecule type" value="Genomic_DNA"/>
</dbReference>